<dbReference type="Proteomes" id="UP000053758">
    <property type="component" value="Unassembled WGS sequence"/>
</dbReference>
<dbReference type="GeneID" id="26303222"/>
<organism evidence="1 2">
    <name type="scientific">Pseudozyma antarctica</name>
    <name type="common">Yeast</name>
    <name type="synonym">Candida antarctica</name>
    <dbReference type="NCBI Taxonomy" id="84753"/>
    <lineage>
        <taxon>Eukaryota</taxon>
        <taxon>Fungi</taxon>
        <taxon>Dikarya</taxon>
        <taxon>Basidiomycota</taxon>
        <taxon>Ustilaginomycotina</taxon>
        <taxon>Ustilaginomycetes</taxon>
        <taxon>Ustilaginales</taxon>
        <taxon>Ustilaginaceae</taxon>
        <taxon>Moesziomyces</taxon>
    </lineage>
</organism>
<dbReference type="AlphaFoldDB" id="A0A081CBP1"/>
<keyword evidence="2" id="KW-1185">Reference proteome</keyword>
<proteinExistence type="predicted"/>
<dbReference type="HOGENOM" id="CLU_453397_0_0_1"/>
<evidence type="ECO:0000313" key="2">
    <source>
        <dbReference type="Proteomes" id="UP000053758"/>
    </source>
</evidence>
<evidence type="ECO:0000313" key="1">
    <source>
        <dbReference type="EMBL" id="GAK64087.1"/>
    </source>
</evidence>
<reference evidence="2" key="1">
    <citation type="journal article" date="2014" name="Genome Announc.">
        <title>Draft Genome Sequence of the Yeast Pseudozyma antarctica Type Strain JCM10317, a Producer of the Glycolipid Biosurfactants, Mannosylerythritol Lipids.</title>
        <authorList>
            <person name="Saika A."/>
            <person name="Koike H."/>
            <person name="Hori T."/>
            <person name="Fukuoka T."/>
            <person name="Sato S."/>
            <person name="Habe H."/>
            <person name="Kitamoto D."/>
            <person name="Morita T."/>
        </authorList>
    </citation>
    <scope>NUCLEOTIDE SEQUENCE [LARGE SCALE GENOMIC DNA]</scope>
    <source>
        <strain evidence="2">JCM 10317</strain>
    </source>
</reference>
<dbReference type="OrthoDB" id="10409513at2759"/>
<name>A0A081CBP1_PSEA2</name>
<accession>A0A081CBP1</accession>
<dbReference type="EMBL" id="DF830071">
    <property type="protein sequence ID" value="GAK64087.1"/>
    <property type="molecule type" value="Genomic_DNA"/>
</dbReference>
<dbReference type="RefSeq" id="XP_014657727.1">
    <property type="nucleotide sequence ID" value="XM_014802241.1"/>
</dbReference>
<gene>
    <name evidence="1" type="ORF">PAN0_004d2296</name>
</gene>
<protein>
    <submittedName>
        <fullName evidence="1">Uncharacterized protein</fullName>
    </submittedName>
</protein>
<sequence length="558" mass="63689">MSESYYDHIAQLASAQIDRTNYYPHHWPLIRTGSDVRIRDAAPTSLPSKLSKHPNYLDYPLGGSHVPTVFIRVADELPQNPMGAYNPDIIVYMHAVRVWRDTDAKYALEPKFVLRGRLRDASSSSSRAPPYRVIWEKFNAYRRGWAWVYDLPRVFSSRSLGDIERLGYTPSTIERQVASLPHESDSTRYNSFSTDQMVGLLEQSHQYMAQFTSTEKQDDLMWYGLMSAQIDRNHRLRPWFQAPIFERFDLASGQTQLETYISDGQALPVLDRVMYTLSPTRNRLVPRAVVRPVRVVPEVRFETIYTIPASLQELTSVDLAYAPSLARPQWTQAEKYRPLRLLMDRPRPMGHPLDLFPPEPLSGSTAERSVRSATAESSRRSAHEQAEATTHRPPRPSFPPSLKMDVSDSKREQDEELDSRHKVRLSSYEDAERTPGNTAQPVEEPEIFFPASPNLVQGLEPTHPSPIPDPVALVQAHAGGAQAGHVYPQPFGPPRLEHRPAPQPAQPRQQVRFPHHRYDGPNPYEAPQDNAIDVLMAHLNPHVEDAWRYGDVWRYGHP</sequence>